<name>A0A0L0EXD6_9GAMM</name>
<feature type="signal peptide" evidence="1">
    <location>
        <begin position="1"/>
        <end position="20"/>
    </location>
</feature>
<reference evidence="3" key="1">
    <citation type="submission" date="2015-07" db="EMBL/GenBank/DDBJ databases">
        <title>Draft genome sequence of a Pseudoalteromonas rubra strain, OCN096, isolated from Kaneohe Bay, Oahu, Hawaii.</title>
        <authorList>
            <person name="Beurmann S."/>
            <person name="Ushijima B."/>
            <person name="Belcaid M."/>
            <person name="Callahan S.M."/>
            <person name="Aeby G.S."/>
        </authorList>
    </citation>
    <scope>NUCLEOTIDE SEQUENCE [LARGE SCALE GENOMIC DNA]</scope>
    <source>
        <strain evidence="3">OCN096</strain>
    </source>
</reference>
<feature type="chain" id="PRO_5005538253" evidence="1">
    <location>
        <begin position="21"/>
        <end position="171"/>
    </location>
</feature>
<evidence type="ECO:0000256" key="1">
    <source>
        <dbReference type="SAM" id="SignalP"/>
    </source>
</evidence>
<comment type="caution">
    <text evidence="2">The sequence shown here is derived from an EMBL/GenBank/DDBJ whole genome shotgun (WGS) entry which is preliminary data.</text>
</comment>
<organism evidence="2 3">
    <name type="scientific">Pseudoalteromonas rubra</name>
    <dbReference type="NCBI Taxonomy" id="43658"/>
    <lineage>
        <taxon>Bacteria</taxon>
        <taxon>Pseudomonadati</taxon>
        <taxon>Pseudomonadota</taxon>
        <taxon>Gammaproteobacteria</taxon>
        <taxon>Alteromonadales</taxon>
        <taxon>Pseudoalteromonadaceae</taxon>
        <taxon>Pseudoalteromonas</taxon>
    </lineage>
</organism>
<protein>
    <submittedName>
        <fullName evidence="2">Uncharacterized protein</fullName>
    </submittedName>
</protein>
<dbReference type="EMBL" id="LFZX01000003">
    <property type="protein sequence ID" value="KNC69080.1"/>
    <property type="molecule type" value="Genomic_DNA"/>
</dbReference>
<accession>A0A0L0EXD6</accession>
<dbReference type="Proteomes" id="UP000036850">
    <property type="component" value="Unassembled WGS sequence"/>
</dbReference>
<evidence type="ECO:0000313" key="2">
    <source>
        <dbReference type="EMBL" id="KNC69080.1"/>
    </source>
</evidence>
<proteinExistence type="predicted"/>
<keyword evidence="1" id="KW-0732">Signal</keyword>
<dbReference type="OrthoDB" id="5242130at2"/>
<sequence length="171" mass="19587">MNKLSLICLMLFLTCQSALAVHLIGQTHWTVLEQDKYFKPGNTEQYLELDLASVRATLLVANTVNMVLPLPNGQFVTFRLTPSQVMAPELANKYPEIRTFKGVEVGEPDNQGTFDLSPKGFFGMFEHQGQTIYIDPQPALNNYRSYFLIQRFIITMHKTSNAIRQFVSRYF</sequence>
<dbReference type="PATRIC" id="fig|43658.6.peg.3423"/>
<dbReference type="AlphaFoldDB" id="A0A0L0EXD6"/>
<evidence type="ECO:0000313" key="3">
    <source>
        <dbReference type="Proteomes" id="UP000036850"/>
    </source>
</evidence>
<gene>
    <name evidence="2" type="ORF">AC626_00805</name>
</gene>